<comment type="subcellular location">
    <subcellularLocation>
        <location evidence="1">Membrane</location>
        <topology evidence="1">Lipid-anchor</topology>
    </subcellularLocation>
</comment>
<evidence type="ECO:0000313" key="11">
    <source>
        <dbReference type="Proteomes" id="UP000254400"/>
    </source>
</evidence>
<evidence type="ECO:0000256" key="1">
    <source>
        <dbReference type="ARBA" id="ARBA00004635"/>
    </source>
</evidence>
<dbReference type="GO" id="GO:0016020">
    <property type="term" value="C:membrane"/>
    <property type="evidence" value="ECO:0007669"/>
    <property type="project" value="UniProtKB-SubCell"/>
</dbReference>
<evidence type="ECO:0000259" key="9">
    <source>
        <dbReference type="Pfam" id="PF25198"/>
    </source>
</evidence>
<dbReference type="GO" id="GO:0009847">
    <property type="term" value="P:spore germination"/>
    <property type="evidence" value="ECO:0007669"/>
    <property type="project" value="InterPro"/>
</dbReference>
<dbReference type="PANTHER" id="PTHR35789">
    <property type="entry name" value="SPORE GERMINATION PROTEIN B3"/>
    <property type="match status" value="1"/>
</dbReference>
<feature type="domain" description="Spore germination protein N-terminal" evidence="9">
    <location>
        <begin position="37"/>
        <end position="211"/>
    </location>
</feature>
<evidence type="ECO:0000313" key="10">
    <source>
        <dbReference type="EMBL" id="SUA72257.1"/>
    </source>
</evidence>
<dbReference type="Pfam" id="PF05504">
    <property type="entry name" value="Spore_GerAC"/>
    <property type="match status" value="1"/>
</dbReference>
<name>A0A378Y7A6_PAEPO</name>
<keyword evidence="6" id="KW-0564">Palmitate</keyword>
<keyword evidence="3" id="KW-0309">Germination</keyword>
<dbReference type="AlphaFoldDB" id="A0A378Y7A6"/>
<dbReference type="PROSITE" id="PS51257">
    <property type="entry name" value="PROKAR_LIPOPROTEIN"/>
    <property type="match status" value="1"/>
</dbReference>
<dbReference type="InterPro" id="IPR046953">
    <property type="entry name" value="Spore_GerAC-like_C"/>
</dbReference>
<evidence type="ECO:0000259" key="8">
    <source>
        <dbReference type="Pfam" id="PF05504"/>
    </source>
</evidence>
<reference evidence="10 11" key="1">
    <citation type="submission" date="2018-06" db="EMBL/GenBank/DDBJ databases">
        <authorList>
            <consortium name="Pathogen Informatics"/>
            <person name="Doyle S."/>
        </authorList>
    </citation>
    <scope>NUCLEOTIDE SEQUENCE [LARGE SCALE GENOMIC DNA]</scope>
    <source>
        <strain evidence="10 11">NCTC10343</strain>
    </source>
</reference>
<sequence length="413" mass="45560">MYQGKRNEQSAVTFKGRIGGLCLVLLLFAPLLSSCWDSVELNQRAVVAGIGIDMAGESEYEVSLQVIVADEIAGAKARGDTPVVLYREKGKSLFQAIRKASQRIPRTISLAHARLVVIGEKLARHGIGDTLDFLERYTETRLTMKMLIARGETGKDVLATMTAIGRIPANDISGKLELSQNLYAGDYAVSVDDVIRSMSSKGSGPVLTGVEVSGNLEQASRKDNVDNVLPEAVVHINGMGVFQKDRLVRWLDDGQAVGLSLINNKVKSAETTMSCDKKGETVSIETLFSKTHIDSQMERGEPVFVIHLKQTGAIQEAECSINLKSSEVIKRLQEQWAEETKRVILSTVKEVQRTGSDVFGLGLALERRYPKQWKRLSSDWSRYFAESTVRVQVTSVLKHTQSRTNPYSRGEAD</sequence>
<proteinExistence type="inferred from homology"/>
<dbReference type="InterPro" id="IPR057336">
    <property type="entry name" value="GerAC_N"/>
</dbReference>
<dbReference type="InterPro" id="IPR008844">
    <property type="entry name" value="Spore_GerAC-like"/>
</dbReference>
<dbReference type="Proteomes" id="UP000254400">
    <property type="component" value="Unassembled WGS sequence"/>
</dbReference>
<gene>
    <name evidence="10" type="primary">gerAC5</name>
    <name evidence="10" type="ORF">NCTC10343_05211</name>
</gene>
<evidence type="ECO:0000256" key="2">
    <source>
        <dbReference type="ARBA" id="ARBA00007886"/>
    </source>
</evidence>
<evidence type="ECO:0000256" key="5">
    <source>
        <dbReference type="ARBA" id="ARBA00023136"/>
    </source>
</evidence>
<dbReference type="Gene3D" id="3.30.300.210">
    <property type="entry name" value="Nutrient germinant receptor protein C, domain 3"/>
    <property type="match status" value="1"/>
</dbReference>
<organism evidence="10 11">
    <name type="scientific">Paenibacillus polymyxa</name>
    <name type="common">Bacillus polymyxa</name>
    <dbReference type="NCBI Taxonomy" id="1406"/>
    <lineage>
        <taxon>Bacteria</taxon>
        <taxon>Bacillati</taxon>
        <taxon>Bacillota</taxon>
        <taxon>Bacilli</taxon>
        <taxon>Bacillales</taxon>
        <taxon>Paenibacillaceae</taxon>
        <taxon>Paenibacillus</taxon>
    </lineage>
</organism>
<evidence type="ECO:0000256" key="6">
    <source>
        <dbReference type="ARBA" id="ARBA00023139"/>
    </source>
</evidence>
<keyword evidence="7" id="KW-0449">Lipoprotein</keyword>
<dbReference type="Pfam" id="PF25198">
    <property type="entry name" value="Spore_GerAC_N"/>
    <property type="match status" value="1"/>
</dbReference>
<evidence type="ECO:0000256" key="7">
    <source>
        <dbReference type="ARBA" id="ARBA00023288"/>
    </source>
</evidence>
<protein>
    <submittedName>
        <fullName evidence="10">Spore germination protein KC</fullName>
    </submittedName>
</protein>
<dbReference type="NCBIfam" id="TIGR02887">
    <property type="entry name" value="spore_ger_x_C"/>
    <property type="match status" value="1"/>
</dbReference>
<accession>A0A378Y7A6</accession>
<dbReference type="InterPro" id="IPR038501">
    <property type="entry name" value="Spore_GerAC_C_sf"/>
</dbReference>
<evidence type="ECO:0000256" key="4">
    <source>
        <dbReference type="ARBA" id="ARBA00022729"/>
    </source>
</evidence>
<dbReference type="PANTHER" id="PTHR35789:SF1">
    <property type="entry name" value="SPORE GERMINATION PROTEIN B3"/>
    <property type="match status" value="1"/>
</dbReference>
<comment type="similarity">
    <text evidence="2">Belongs to the GerABKC lipoprotein family.</text>
</comment>
<keyword evidence="5" id="KW-0472">Membrane</keyword>
<dbReference type="EMBL" id="UGSC01000001">
    <property type="protein sequence ID" value="SUA72257.1"/>
    <property type="molecule type" value="Genomic_DNA"/>
</dbReference>
<evidence type="ECO:0000256" key="3">
    <source>
        <dbReference type="ARBA" id="ARBA00022544"/>
    </source>
</evidence>
<keyword evidence="4" id="KW-0732">Signal</keyword>
<feature type="domain" description="Spore germination GerAC-like C-terminal" evidence="8">
    <location>
        <begin position="237"/>
        <end position="400"/>
    </location>
</feature>